<dbReference type="AlphaFoldDB" id="B6VWF6"/>
<protein>
    <submittedName>
        <fullName evidence="2">Uncharacterized protein</fullName>
    </submittedName>
</protein>
<sequence length="53" mass="6163">EKIIKHKKESGRQTDDTGENYNGGKDNRMQKAEREIRDKTSGGKEQESLTRRK</sequence>
<dbReference type="Proteomes" id="UP000004849">
    <property type="component" value="Unassembled WGS sequence"/>
</dbReference>
<dbReference type="EMBL" id="ABWZ01000030">
    <property type="protein sequence ID" value="EEB25906.1"/>
    <property type="molecule type" value="Genomic_DNA"/>
</dbReference>
<feature type="non-terminal residue" evidence="2">
    <location>
        <position position="1"/>
    </location>
</feature>
<evidence type="ECO:0000256" key="1">
    <source>
        <dbReference type="SAM" id="MobiDB-lite"/>
    </source>
</evidence>
<reference evidence="2 3" key="2">
    <citation type="submission" date="2008-10" db="EMBL/GenBank/DDBJ databases">
        <authorList>
            <person name="Fulton L."/>
            <person name="Clifton S."/>
            <person name="Fulton B."/>
            <person name="Xu J."/>
            <person name="Minx P."/>
            <person name="Pepin K.H."/>
            <person name="Johnson M."/>
            <person name="Thiruvilangam P."/>
            <person name="Bhonagiri V."/>
            <person name="Nash W.E."/>
            <person name="Mardis E.R."/>
            <person name="Wilson R.K."/>
        </authorList>
    </citation>
    <scope>NUCLEOTIDE SEQUENCE [LARGE SCALE GENOMIC DNA]</scope>
    <source>
        <strain evidence="2 3">DSM 17855</strain>
    </source>
</reference>
<evidence type="ECO:0000313" key="2">
    <source>
        <dbReference type="EMBL" id="EEB25906.1"/>
    </source>
</evidence>
<feature type="compositionally biased region" description="Basic and acidic residues" evidence="1">
    <location>
        <begin position="25"/>
        <end position="53"/>
    </location>
</feature>
<organism evidence="2 3">
    <name type="scientific">Phocaeicola dorei DSM 17855</name>
    <dbReference type="NCBI Taxonomy" id="483217"/>
    <lineage>
        <taxon>Bacteria</taxon>
        <taxon>Pseudomonadati</taxon>
        <taxon>Bacteroidota</taxon>
        <taxon>Bacteroidia</taxon>
        <taxon>Bacteroidales</taxon>
        <taxon>Bacteroidaceae</taxon>
        <taxon>Phocaeicola</taxon>
    </lineage>
</organism>
<accession>B6VWF6</accession>
<proteinExistence type="predicted"/>
<gene>
    <name evidence="2" type="ORF">BACDOR_01614</name>
</gene>
<name>B6VWF6_9BACT</name>
<reference evidence="2 3" key="1">
    <citation type="submission" date="2008-10" db="EMBL/GenBank/DDBJ databases">
        <title>Draft genome sequence of Bacteroides dorei (DSM 17855).</title>
        <authorList>
            <person name="Sudarsanam P."/>
            <person name="Ley R."/>
            <person name="Guruge J."/>
            <person name="Turnbaugh P.J."/>
            <person name="Mahowald M."/>
            <person name="Liep D."/>
            <person name="Gordon J."/>
        </authorList>
    </citation>
    <scope>NUCLEOTIDE SEQUENCE [LARGE SCALE GENOMIC DNA]</scope>
    <source>
        <strain evidence="2 3">DSM 17855</strain>
    </source>
</reference>
<feature type="region of interest" description="Disordered" evidence="1">
    <location>
        <begin position="1"/>
        <end position="53"/>
    </location>
</feature>
<dbReference type="HOGENOM" id="CLU_3054673_0_0_10"/>
<evidence type="ECO:0000313" key="3">
    <source>
        <dbReference type="Proteomes" id="UP000004849"/>
    </source>
</evidence>